<comment type="caution">
    <text evidence="1">The sequence shown here is derived from an EMBL/GenBank/DDBJ whole genome shotgun (WGS) entry which is preliminary data.</text>
</comment>
<gene>
    <name evidence="1" type="ORF">GN157_05645</name>
</gene>
<dbReference type="OrthoDB" id="1375583at2"/>
<keyword evidence="2" id="KW-1185">Reference proteome</keyword>
<proteinExistence type="predicted"/>
<organism evidence="1 2">
    <name type="scientific">Flavobacterium rakeshii</name>
    <dbReference type="NCBI Taxonomy" id="1038845"/>
    <lineage>
        <taxon>Bacteria</taxon>
        <taxon>Pseudomonadati</taxon>
        <taxon>Bacteroidota</taxon>
        <taxon>Flavobacteriia</taxon>
        <taxon>Flavobacteriales</taxon>
        <taxon>Flavobacteriaceae</taxon>
        <taxon>Flavobacterium</taxon>
    </lineage>
</organism>
<evidence type="ECO:0000313" key="1">
    <source>
        <dbReference type="EMBL" id="MUV03188.1"/>
    </source>
</evidence>
<evidence type="ECO:0000313" key="2">
    <source>
        <dbReference type="Proteomes" id="UP000433945"/>
    </source>
</evidence>
<dbReference type="RefSeq" id="WP_157482130.1">
    <property type="nucleotide sequence ID" value="NZ_WOWP01000016.1"/>
</dbReference>
<dbReference type="Proteomes" id="UP000433945">
    <property type="component" value="Unassembled WGS sequence"/>
</dbReference>
<sequence length="113" mass="13158">MKNINLTKVKQDEIKVMQEQVLLYSDALTSTVKGLEIEDFLNVITSIDISFRLWLTFRKKVEGVQEKFTVNLKVCEAATLLKCFMWSGQNRSPYENHVAEKYKTIIDNQLKNI</sequence>
<protein>
    <submittedName>
        <fullName evidence="1">Uncharacterized protein</fullName>
    </submittedName>
</protein>
<reference evidence="1 2" key="1">
    <citation type="submission" date="2019-12" db="EMBL/GenBank/DDBJ databases">
        <authorList>
            <person name="Sun J.-Q."/>
        </authorList>
    </citation>
    <scope>NUCLEOTIDE SEQUENCE [LARGE SCALE GENOMIC DNA]</scope>
    <source>
        <strain evidence="1 2">JCM 17928</strain>
    </source>
</reference>
<dbReference type="AlphaFoldDB" id="A0A6N8HE71"/>
<accession>A0A6N8HE71</accession>
<dbReference type="EMBL" id="WOWP01000016">
    <property type="protein sequence ID" value="MUV03188.1"/>
    <property type="molecule type" value="Genomic_DNA"/>
</dbReference>
<name>A0A6N8HE71_9FLAO</name>